<sequence>MTTPPSQADALADELIRLGFDREPISASILGVPGYDALVGDPSAAADEATKARALELAERADAVDKAGVDAKDAITLAVVAQQGRAMADRVDSKLAEYTITDMFISPAASLLTLLPMTTLPTAQKATDYLTRLRALPGYLEGYAARHREGVAAGRVPVAHLVKAAITHLDRYIGASADDDALRRPRPPAEVAESFVAERDRIIDEVVRPAFAEYRAVLAEEIVPHSRPAEKPGLTWLPDGDELYARLSSVHTSTKRSAEELHQTGLDLIDSLFEEFAEVGSRVFGTTDVQEIFTRLREDPALRWSSEEELLSTARASIERAEAEAPKWFGHVPSHSCKVEPVPAAEAPGAPMAYYLPPSLDGQRAGTYFANTYQPGERYKHIAEATAFHEAVPGHHFQLTIASELDDLPLLRRLADVNAYVEGWGLYCERLADEMGLYSGDIARLGMLALDATRAGRLVVDTGLHAKGWSRQRAVDYMTENVPMPQLEIGTEVDRYIAYPGQALSYMVGRLEIQRIRAAAEKALGSRFDIRKFHDLVIGSGPLPLTVLDQVVTEWASR</sequence>
<dbReference type="Pfam" id="PF05960">
    <property type="entry name" value="DUF885"/>
    <property type="match status" value="1"/>
</dbReference>
<proteinExistence type="predicted"/>
<dbReference type="OrthoDB" id="9760040at2"/>
<dbReference type="Proteomes" id="UP000192674">
    <property type="component" value="Unassembled WGS sequence"/>
</dbReference>
<protein>
    <submittedName>
        <fullName evidence="1">Uncharacterized conserved protein, DUF885 familyt</fullName>
    </submittedName>
</protein>
<accession>A0A1Y5XJ92</accession>
<gene>
    <name evidence="1" type="ORF">SAMN05661093_03543</name>
</gene>
<keyword evidence="2" id="KW-1185">Reference proteome</keyword>
<name>A0A1Y5XJ92_KIBAR</name>
<dbReference type="EMBL" id="FWXV01000002">
    <property type="protein sequence ID" value="SMC98494.1"/>
    <property type="molecule type" value="Genomic_DNA"/>
</dbReference>
<reference evidence="1 2" key="1">
    <citation type="submission" date="2017-04" db="EMBL/GenBank/DDBJ databases">
        <authorList>
            <person name="Afonso C.L."/>
            <person name="Miller P.J."/>
            <person name="Scott M.A."/>
            <person name="Spackman E."/>
            <person name="Goraichik I."/>
            <person name="Dimitrov K.M."/>
            <person name="Suarez D.L."/>
            <person name="Swayne D.E."/>
        </authorList>
    </citation>
    <scope>NUCLEOTIDE SEQUENCE [LARGE SCALE GENOMIC DNA]</scope>
    <source>
        <strain evidence="1 2">DSM 43828</strain>
    </source>
</reference>
<organism evidence="1 2">
    <name type="scientific">Kibdelosporangium aridum</name>
    <dbReference type="NCBI Taxonomy" id="2030"/>
    <lineage>
        <taxon>Bacteria</taxon>
        <taxon>Bacillati</taxon>
        <taxon>Actinomycetota</taxon>
        <taxon>Actinomycetes</taxon>
        <taxon>Pseudonocardiales</taxon>
        <taxon>Pseudonocardiaceae</taxon>
        <taxon>Kibdelosporangium</taxon>
    </lineage>
</organism>
<dbReference type="AlphaFoldDB" id="A0A1Y5XJ92"/>
<dbReference type="RefSeq" id="WP_084427551.1">
    <property type="nucleotide sequence ID" value="NZ_FWXV01000002.1"/>
</dbReference>
<dbReference type="PANTHER" id="PTHR33361">
    <property type="entry name" value="GLR0591 PROTEIN"/>
    <property type="match status" value="1"/>
</dbReference>
<dbReference type="InterPro" id="IPR010281">
    <property type="entry name" value="DUF885"/>
</dbReference>
<evidence type="ECO:0000313" key="2">
    <source>
        <dbReference type="Proteomes" id="UP000192674"/>
    </source>
</evidence>
<dbReference type="PANTHER" id="PTHR33361:SF2">
    <property type="entry name" value="DUF885 DOMAIN-CONTAINING PROTEIN"/>
    <property type="match status" value="1"/>
</dbReference>
<evidence type="ECO:0000313" key="1">
    <source>
        <dbReference type="EMBL" id="SMC98494.1"/>
    </source>
</evidence>